<gene>
    <name evidence="1" type="ORF">JCGZ_09796</name>
</gene>
<evidence type="ECO:0000313" key="2">
    <source>
        <dbReference type="Proteomes" id="UP000027138"/>
    </source>
</evidence>
<dbReference type="EMBL" id="KK914443">
    <property type="protein sequence ID" value="KDP36289.1"/>
    <property type="molecule type" value="Genomic_DNA"/>
</dbReference>
<dbReference type="Proteomes" id="UP000027138">
    <property type="component" value="Unassembled WGS sequence"/>
</dbReference>
<evidence type="ECO:0000313" key="1">
    <source>
        <dbReference type="EMBL" id="KDP36289.1"/>
    </source>
</evidence>
<accession>A0A067KWT4</accession>
<dbReference type="AlphaFoldDB" id="A0A067KWT4"/>
<protein>
    <submittedName>
        <fullName evidence="1">Uncharacterized protein</fullName>
    </submittedName>
</protein>
<reference evidence="1 2" key="1">
    <citation type="journal article" date="2014" name="PLoS ONE">
        <title>Global Analysis of Gene Expression Profiles in Physic Nut (Jatropha curcas L.) Seedlings Exposed to Salt Stress.</title>
        <authorList>
            <person name="Zhang L."/>
            <person name="Zhang C."/>
            <person name="Wu P."/>
            <person name="Chen Y."/>
            <person name="Li M."/>
            <person name="Jiang H."/>
            <person name="Wu G."/>
        </authorList>
    </citation>
    <scope>NUCLEOTIDE SEQUENCE [LARGE SCALE GENOMIC DNA]</scope>
    <source>
        <strain evidence="2">cv. GZQX0401</strain>
        <tissue evidence="1">Young leaves</tissue>
    </source>
</reference>
<sequence length="173" mass="19284">MLTLERLTDLLGFTSELDLGGLYRHNTLFEQPRELSREGEDSYVLAVPGYPLEGNSPRAWEMMHCRVLLRCGSIQKVMGPYRIPTNPPVDVLDGIGIMGREDKARGILTSLSCFPRPPMLIGLLALWLLGLVLSFSIHRSCPDLGCAIPTMRRFRPALAGRHARESHSILTDS</sequence>
<proteinExistence type="predicted"/>
<organism evidence="1 2">
    <name type="scientific">Jatropha curcas</name>
    <name type="common">Barbados nut</name>
    <dbReference type="NCBI Taxonomy" id="180498"/>
    <lineage>
        <taxon>Eukaryota</taxon>
        <taxon>Viridiplantae</taxon>
        <taxon>Streptophyta</taxon>
        <taxon>Embryophyta</taxon>
        <taxon>Tracheophyta</taxon>
        <taxon>Spermatophyta</taxon>
        <taxon>Magnoliopsida</taxon>
        <taxon>eudicotyledons</taxon>
        <taxon>Gunneridae</taxon>
        <taxon>Pentapetalae</taxon>
        <taxon>rosids</taxon>
        <taxon>fabids</taxon>
        <taxon>Malpighiales</taxon>
        <taxon>Euphorbiaceae</taxon>
        <taxon>Crotonoideae</taxon>
        <taxon>Jatropheae</taxon>
        <taxon>Jatropha</taxon>
    </lineage>
</organism>
<name>A0A067KWT4_JATCU</name>
<keyword evidence="2" id="KW-1185">Reference proteome</keyword>